<name>A0A6A6R9Z6_9PEZI</name>
<dbReference type="EMBL" id="MU004182">
    <property type="protein sequence ID" value="KAF2501489.1"/>
    <property type="molecule type" value="Genomic_DNA"/>
</dbReference>
<gene>
    <name evidence="1" type="ORF">BU16DRAFT_426794</name>
</gene>
<reference evidence="1" key="1">
    <citation type="journal article" date="2020" name="Stud. Mycol.">
        <title>101 Dothideomycetes genomes: a test case for predicting lifestyles and emergence of pathogens.</title>
        <authorList>
            <person name="Haridas S."/>
            <person name="Albert R."/>
            <person name="Binder M."/>
            <person name="Bloem J."/>
            <person name="Labutti K."/>
            <person name="Salamov A."/>
            <person name="Andreopoulos B."/>
            <person name="Baker S."/>
            <person name="Barry K."/>
            <person name="Bills G."/>
            <person name="Bluhm B."/>
            <person name="Cannon C."/>
            <person name="Castanera R."/>
            <person name="Culley D."/>
            <person name="Daum C."/>
            <person name="Ezra D."/>
            <person name="Gonzalez J."/>
            <person name="Henrissat B."/>
            <person name="Kuo A."/>
            <person name="Liang C."/>
            <person name="Lipzen A."/>
            <person name="Lutzoni F."/>
            <person name="Magnuson J."/>
            <person name="Mondo S."/>
            <person name="Nolan M."/>
            <person name="Ohm R."/>
            <person name="Pangilinan J."/>
            <person name="Park H.-J."/>
            <person name="Ramirez L."/>
            <person name="Alfaro M."/>
            <person name="Sun H."/>
            <person name="Tritt A."/>
            <person name="Yoshinaga Y."/>
            <person name="Zwiers L.-H."/>
            <person name="Turgeon B."/>
            <person name="Goodwin S."/>
            <person name="Spatafora J."/>
            <person name="Crous P."/>
            <person name="Grigoriev I."/>
        </authorList>
    </citation>
    <scope>NUCLEOTIDE SEQUENCE</scope>
    <source>
        <strain evidence="1">CBS 269.34</strain>
    </source>
</reference>
<sequence length="138" mass="15487">PRVAFISGHIDITTAQFHTQYASHLDTAIAHGDTFIMSNAGGADTMGLAYLRDHGVAPDRITIYMHMPRANRKLNATQKEGYGIRVVQGYHNERDAAMTEESDYDILWVRDEADTAKLYGGKYRPGRVSGTQKNMDRR</sequence>
<protein>
    <submittedName>
        <fullName evidence="1">Uncharacterized protein</fullName>
    </submittedName>
</protein>
<evidence type="ECO:0000313" key="2">
    <source>
        <dbReference type="Proteomes" id="UP000799750"/>
    </source>
</evidence>
<proteinExistence type="predicted"/>
<dbReference type="OrthoDB" id="5422905at2759"/>
<organism evidence="1 2">
    <name type="scientific">Lophium mytilinum</name>
    <dbReference type="NCBI Taxonomy" id="390894"/>
    <lineage>
        <taxon>Eukaryota</taxon>
        <taxon>Fungi</taxon>
        <taxon>Dikarya</taxon>
        <taxon>Ascomycota</taxon>
        <taxon>Pezizomycotina</taxon>
        <taxon>Dothideomycetes</taxon>
        <taxon>Pleosporomycetidae</taxon>
        <taxon>Mytilinidiales</taxon>
        <taxon>Mytilinidiaceae</taxon>
        <taxon>Lophium</taxon>
    </lineage>
</organism>
<evidence type="ECO:0000313" key="1">
    <source>
        <dbReference type="EMBL" id="KAF2501489.1"/>
    </source>
</evidence>
<feature type="non-terminal residue" evidence="1">
    <location>
        <position position="138"/>
    </location>
</feature>
<keyword evidence="2" id="KW-1185">Reference proteome</keyword>
<dbReference type="AlphaFoldDB" id="A0A6A6R9Z6"/>
<dbReference type="Proteomes" id="UP000799750">
    <property type="component" value="Unassembled WGS sequence"/>
</dbReference>
<accession>A0A6A6R9Z6</accession>
<feature type="non-terminal residue" evidence="1">
    <location>
        <position position="1"/>
    </location>
</feature>